<dbReference type="PANTHER" id="PTHR24251:SF50">
    <property type="entry name" value="ATTRACTIN-LIKE 1A"/>
    <property type="match status" value="1"/>
</dbReference>
<dbReference type="PROSITE" id="PS01180">
    <property type="entry name" value="CUB"/>
    <property type="match status" value="1"/>
</dbReference>
<reference evidence="7" key="1">
    <citation type="submission" date="2022-01" db="EMBL/GenBank/DDBJ databases">
        <authorList>
            <person name="Braso-Vives M."/>
        </authorList>
    </citation>
    <scope>NUCLEOTIDE SEQUENCE</scope>
</reference>
<keyword evidence="8" id="KW-1185">Reference proteome</keyword>
<dbReference type="CDD" id="cd00041">
    <property type="entry name" value="CUB"/>
    <property type="match status" value="1"/>
</dbReference>
<dbReference type="Gene3D" id="2.60.120.290">
    <property type="entry name" value="Spermadhesin, CUB domain"/>
    <property type="match status" value="1"/>
</dbReference>
<comment type="caution">
    <text evidence="3">Lacks conserved residue(s) required for the propagation of feature annotation.</text>
</comment>
<feature type="compositionally biased region" description="Polar residues" evidence="4">
    <location>
        <begin position="190"/>
        <end position="201"/>
    </location>
</feature>
<gene>
    <name evidence="7" type="primary">TLL1</name>
    <name evidence="7" type="ORF">BLAG_LOCUS23425</name>
</gene>
<dbReference type="SUPFAM" id="SSF49854">
    <property type="entry name" value="Spermadhesin, CUB domain"/>
    <property type="match status" value="1"/>
</dbReference>
<name>A0A8K0F1N3_BRALA</name>
<keyword evidence="5" id="KW-0472">Membrane</keyword>
<accession>A0A8K0F1N3</accession>
<sequence>MSTGPLIPKRHLKQYLIGTLVMSAVVLASVALVISLRRPGHPTVVIHVTNSSGMDDVAVPLNDDAQKATDDVINGRLGTRLWLKDSTERVQKRSELQEFPTTPGFSRQVSLGPQTPPADDLLTKIKTSLPHPPSPPPVVIDPVGTTLGGSGNPQPLTMSMVIDPPTISPQIDPEPQQSTTPPTPFEQHSPDTTPQPNDNIQTLFKSQTPLRYVYNFNPTPPMTPALPPTCTTTATPSTAMSTAELLNITCQDKKELCAGTGTFSSPGYPEKYPKYQCITWRITTDPGNCITITFQNFSLERNLECKHDKVWVVTNGKTVYGPMCGTDRPRPQKGREVELTFLSDGSMGMTGFKVRYSSQAGDGPDCG</sequence>
<evidence type="ECO:0000256" key="2">
    <source>
        <dbReference type="ARBA" id="ARBA00023157"/>
    </source>
</evidence>
<dbReference type="InterPro" id="IPR035914">
    <property type="entry name" value="Sperma_CUB_dom_sf"/>
</dbReference>
<dbReference type="PANTHER" id="PTHR24251">
    <property type="entry name" value="OVOCHYMASE-RELATED"/>
    <property type="match status" value="1"/>
</dbReference>
<dbReference type="AlphaFoldDB" id="A0A8K0F1N3"/>
<organism evidence="7 8">
    <name type="scientific">Branchiostoma lanceolatum</name>
    <name type="common">Common lancelet</name>
    <name type="synonym">Amphioxus lanceolatum</name>
    <dbReference type="NCBI Taxonomy" id="7740"/>
    <lineage>
        <taxon>Eukaryota</taxon>
        <taxon>Metazoa</taxon>
        <taxon>Chordata</taxon>
        <taxon>Cephalochordata</taxon>
        <taxon>Leptocardii</taxon>
        <taxon>Amphioxiformes</taxon>
        <taxon>Branchiostomatidae</taxon>
        <taxon>Branchiostoma</taxon>
    </lineage>
</organism>
<evidence type="ECO:0000259" key="6">
    <source>
        <dbReference type="PROSITE" id="PS01180"/>
    </source>
</evidence>
<feature type="domain" description="CUB" evidence="6">
    <location>
        <begin position="250"/>
        <end position="359"/>
    </location>
</feature>
<dbReference type="EMBL" id="OV696693">
    <property type="protein sequence ID" value="CAH1271372.1"/>
    <property type="molecule type" value="Genomic_DNA"/>
</dbReference>
<evidence type="ECO:0000256" key="5">
    <source>
        <dbReference type="SAM" id="Phobius"/>
    </source>
</evidence>
<dbReference type="InterPro" id="IPR000859">
    <property type="entry name" value="CUB_dom"/>
</dbReference>
<feature type="compositionally biased region" description="Pro residues" evidence="4">
    <location>
        <begin position="130"/>
        <end position="139"/>
    </location>
</feature>
<dbReference type="Proteomes" id="UP000838412">
    <property type="component" value="Chromosome 8"/>
</dbReference>
<keyword evidence="1" id="KW-0677">Repeat</keyword>
<feature type="compositionally biased region" description="Polar residues" evidence="4">
    <location>
        <begin position="99"/>
        <end position="113"/>
    </location>
</feature>
<evidence type="ECO:0000256" key="3">
    <source>
        <dbReference type="PROSITE-ProRule" id="PRU00059"/>
    </source>
</evidence>
<protein>
    <submittedName>
        <fullName evidence="7">TLL1 protein</fullName>
    </submittedName>
</protein>
<dbReference type="OrthoDB" id="10020456at2759"/>
<dbReference type="SMART" id="SM00042">
    <property type="entry name" value="CUB"/>
    <property type="match status" value="1"/>
</dbReference>
<dbReference type="Pfam" id="PF00431">
    <property type="entry name" value="CUB"/>
    <property type="match status" value="1"/>
</dbReference>
<keyword evidence="5" id="KW-1133">Transmembrane helix</keyword>
<evidence type="ECO:0000256" key="1">
    <source>
        <dbReference type="ARBA" id="ARBA00022737"/>
    </source>
</evidence>
<proteinExistence type="predicted"/>
<keyword evidence="5" id="KW-0812">Transmembrane</keyword>
<keyword evidence="2" id="KW-1015">Disulfide bond</keyword>
<evidence type="ECO:0000256" key="4">
    <source>
        <dbReference type="SAM" id="MobiDB-lite"/>
    </source>
</evidence>
<feature type="transmembrane region" description="Helical" evidence="5">
    <location>
        <begin position="15"/>
        <end position="36"/>
    </location>
</feature>
<feature type="region of interest" description="Disordered" evidence="4">
    <location>
        <begin position="93"/>
        <end position="201"/>
    </location>
</feature>
<evidence type="ECO:0000313" key="7">
    <source>
        <dbReference type="EMBL" id="CAH1271372.1"/>
    </source>
</evidence>
<evidence type="ECO:0000313" key="8">
    <source>
        <dbReference type="Proteomes" id="UP000838412"/>
    </source>
</evidence>